<sequence length="86" mass="9099">MASQTADDDDGEDLGFRYTAPPPLSLSRNSAKSTTTLRSPSPAAVPRNLPEELMYLRAPAPAPAPAPTPPATNRPLHYNNACLSTP</sequence>
<feature type="compositionally biased region" description="Acidic residues" evidence="1">
    <location>
        <begin position="1"/>
        <end position="13"/>
    </location>
</feature>
<proteinExistence type="predicted"/>
<keyword evidence="3" id="KW-1185">Reference proteome</keyword>
<dbReference type="AlphaFoldDB" id="A0A0S3RUH8"/>
<accession>A0A0S3RUH8</accession>
<evidence type="ECO:0000313" key="3">
    <source>
        <dbReference type="Proteomes" id="UP000291084"/>
    </source>
</evidence>
<feature type="compositionally biased region" description="Pro residues" evidence="1">
    <location>
        <begin position="60"/>
        <end position="72"/>
    </location>
</feature>
<gene>
    <name evidence="2" type="primary">Vigan.04G135100</name>
    <name evidence="2" type="ORF">VIGAN_04135100</name>
</gene>
<reference evidence="2 3" key="1">
    <citation type="journal article" date="2015" name="Sci. Rep.">
        <title>The power of single molecule real-time sequencing technology in the de novo assembly of a eukaryotic genome.</title>
        <authorList>
            <person name="Sakai H."/>
            <person name="Naito K."/>
            <person name="Ogiso-Tanaka E."/>
            <person name="Takahashi Y."/>
            <person name="Iseki K."/>
            <person name="Muto C."/>
            <person name="Satou K."/>
            <person name="Teruya K."/>
            <person name="Shiroma A."/>
            <person name="Shimoji M."/>
            <person name="Hirano T."/>
            <person name="Itoh T."/>
            <person name="Kaga A."/>
            <person name="Tomooka N."/>
        </authorList>
    </citation>
    <scope>NUCLEOTIDE SEQUENCE [LARGE SCALE GENOMIC DNA]</scope>
    <source>
        <strain evidence="3">cv. Shumari</strain>
    </source>
</reference>
<feature type="region of interest" description="Disordered" evidence="1">
    <location>
        <begin position="1"/>
        <end position="86"/>
    </location>
</feature>
<name>A0A0S3RUH8_PHAAN</name>
<dbReference type="Proteomes" id="UP000291084">
    <property type="component" value="Chromosome 4"/>
</dbReference>
<organism evidence="2 3">
    <name type="scientific">Vigna angularis var. angularis</name>
    <dbReference type="NCBI Taxonomy" id="157739"/>
    <lineage>
        <taxon>Eukaryota</taxon>
        <taxon>Viridiplantae</taxon>
        <taxon>Streptophyta</taxon>
        <taxon>Embryophyta</taxon>
        <taxon>Tracheophyta</taxon>
        <taxon>Spermatophyta</taxon>
        <taxon>Magnoliopsida</taxon>
        <taxon>eudicotyledons</taxon>
        <taxon>Gunneridae</taxon>
        <taxon>Pentapetalae</taxon>
        <taxon>rosids</taxon>
        <taxon>fabids</taxon>
        <taxon>Fabales</taxon>
        <taxon>Fabaceae</taxon>
        <taxon>Papilionoideae</taxon>
        <taxon>50 kb inversion clade</taxon>
        <taxon>NPAAA clade</taxon>
        <taxon>indigoferoid/millettioid clade</taxon>
        <taxon>Phaseoleae</taxon>
        <taxon>Vigna</taxon>
    </lineage>
</organism>
<protein>
    <submittedName>
        <fullName evidence="2">Uncharacterized protein</fullName>
    </submittedName>
</protein>
<evidence type="ECO:0000256" key="1">
    <source>
        <dbReference type="SAM" id="MobiDB-lite"/>
    </source>
</evidence>
<feature type="compositionally biased region" description="Polar residues" evidence="1">
    <location>
        <begin position="26"/>
        <end position="39"/>
    </location>
</feature>
<dbReference type="EMBL" id="AP015037">
    <property type="protein sequence ID" value="BAT84079.1"/>
    <property type="molecule type" value="Genomic_DNA"/>
</dbReference>
<evidence type="ECO:0000313" key="2">
    <source>
        <dbReference type="EMBL" id="BAT84079.1"/>
    </source>
</evidence>